<sequence>MRSRQRGATFLGMVSIVAVLGFGIYGVIRLVPLYMEYMAVVRALEQTAKENPGASQQTLRTSLIRRWTVEDIKSIDPKDIEIKRAGNGFVMRAWYRAEVPFISNISLVADFDKSVPVGSGNLSGT</sequence>
<dbReference type="RefSeq" id="WP_203167186.1">
    <property type="nucleotide sequence ID" value="NZ_JAEVLS010000002.1"/>
</dbReference>
<dbReference type="Pfam" id="PF16137">
    <property type="entry name" value="DUF4845"/>
    <property type="match status" value="1"/>
</dbReference>
<evidence type="ECO:0000313" key="2">
    <source>
        <dbReference type="EMBL" id="MBM0105124.1"/>
    </source>
</evidence>
<organism evidence="2 3">
    <name type="scientific">Steroidobacter gossypii</name>
    <dbReference type="NCBI Taxonomy" id="2805490"/>
    <lineage>
        <taxon>Bacteria</taxon>
        <taxon>Pseudomonadati</taxon>
        <taxon>Pseudomonadota</taxon>
        <taxon>Gammaproteobacteria</taxon>
        <taxon>Steroidobacterales</taxon>
        <taxon>Steroidobacteraceae</taxon>
        <taxon>Steroidobacter</taxon>
    </lineage>
</organism>
<keyword evidence="1" id="KW-1133">Transmembrane helix</keyword>
<feature type="transmembrane region" description="Helical" evidence="1">
    <location>
        <begin position="7"/>
        <end position="28"/>
    </location>
</feature>
<dbReference type="Proteomes" id="UP000661077">
    <property type="component" value="Unassembled WGS sequence"/>
</dbReference>
<accession>A0ABS1WVW6</accession>
<comment type="caution">
    <text evidence="2">The sequence shown here is derived from an EMBL/GenBank/DDBJ whole genome shotgun (WGS) entry which is preliminary data.</text>
</comment>
<dbReference type="InterPro" id="IPR032314">
    <property type="entry name" value="DUF4845"/>
</dbReference>
<keyword evidence="1" id="KW-0472">Membrane</keyword>
<name>A0ABS1WVW6_9GAMM</name>
<proteinExistence type="predicted"/>
<protein>
    <submittedName>
        <fullName evidence="2">DUF4845 domain-containing protein</fullName>
    </submittedName>
</protein>
<keyword evidence="1" id="KW-0812">Transmembrane</keyword>
<evidence type="ECO:0000313" key="3">
    <source>
        <dbReference type="Proteomes" id="UP000661077"/>
    </source>
</evidence>
<gene>
    <name evidence="2" type="ORF">JM946_10200</name>
</gene>
<keyword evidence="3" id="KW-1185">Reference proteome</keyword>
<reference evidence="2 3" key="1">
    <citation type="journal article" date="2021" name="Int. J. Syst. Evol. Microbiol.">
        <title>Steroidobacter gossypii sp. nov., isolated from soil of cotton cropping field.</title>
        <authorList>
            <person name="Huang R."/>
            <person name="Yang S."/>
            <person name="Zhen C."/>
            <person name="Liu W."/>
        </authorList>
    </citation>
    <scope>NUCLEOTIDE SEQUENCE [LARGE SCALE GENOMIC DNA]</scope>
    <source>
        <strain evidence="2 3">S1-65</strain>
    </source>
</reference>
<evidence type="ECO:0000256" key="1">
    <source>
        <dbReference type="SAM" id="Phobius"/>
    </source>
</evidence>
<dbReference type="EMBL" id="JAEVLS010000002">
    <property type="protein sequence ID" value="MBM0105124.1"/>
    <property type="molecule type" value="Genomic_DNA"/>
</dbReference>